<proteinExistence type="predicted"/>
<dbReference type="SMART" id="SM00354">
    <property type="entry name" value="HTH_LACI"/>
    <property type="match status" value="1"/>
</dbReference>
<evidence type="ECO:0000256" key="1">
    <source>
        <dbReference type="ARBA" id="ARBA00023015"/>
    </source>
</evidence>
<dbReference type="GO" id="GO:0000976">
    <property type="term" value="F:transcription cis-regulatory region binding"/>
    <property type="evidence" value="ECO:0007669"/>
    <property type="project" value="TreeGrafter"/>
</dbReference>
<evidence type="ECO:0000259" key="4">
    <source>
        <dbReference type="PROSITE" id="PS50932"/>
    </source>
</evidence>
<dbReference type="CDD" id="cd01392">
    <property type="entry name" value="HTH_LacI"/>
    <property type="match status" value="1"/>
</dbReference>
<dbReference type="CDD" id="cd06267">
    <property type="entry name" value="PBP1_LacI_sugar_binding-like"/>
    <property type="match status" value="1"/>
</dbReference>
<dbReference type="GO" id="GO:0003700">
    <property type="term" value="F:DNA-binding transcription factor activity"/>
    <property type="evidence" value="ECO:0007669"/>
    <property type="project" value="TreeGrafter"/>
</dbReference>
<keyword evidence="1" id="KW-0805">Transcription regulation</keyword>
<protein>
    <submittedName>
        <fullName evidence="5">LacI family DNA-binding transcriptional regulator</fullName>
    </submittedName>
</protein>
<reference evidence="5" key="1">
    <citation type="submission" date="2021-01" db="EMBL/GenBank/DDBJ databases">
        <title>KCTC 19127 draft genome.</title>
        <authorList>
            <person name="An D."/>
        </authorList>
    </citation>
    <scope>NUCLEOTIDE SEQUENCE</scope>
    <source>
        <strain evidence="5">KCTC 19127</strain>
    </source>
</reference>
<dbReference type="SUPFAM" id="SSF53822">
    <property type="entry name" value="Periplasmic binding protein-like I"/>
    <property type="match status" value="1"/>
</dbReference>
<feature type="domain" description="HTH lacI-type" evidence="4">
    <location>
        <begin position="4"/>
        <end position="58"/>
    </location>
</feature>
<evidence type="ECO:0000313" key="6">
    <source>
        <dbReference type="Proteomes" id="UP000663801"/>
    </source>
</evidence>
<dbReference type="Pfam" id="PF00356">
    <property type="entry name" value="LacI"/>
    <property type="match status" value="1"/>
</dbReference>
<sequence>MREPTMADIAAHLGVSRQLVSIVLRDMPGASDATRRRVTDAARELGYSLNLGARTLRQSRSRQLGVSFVPVHPTEPDVVAAMYPAAAALGYQVVLSAQTGSRTTGECVEELMTYRCAAIIVIGSDLSAGELADLAERCGVPLVVVGTAAPDPRFDVVRSTGAHGLSGATDHLVQLGHRAIAYVHSPGLPVAPDRRRGHLRAMRSHGLATDIITTRGPDYTEEAGAAAARGLLARATLPTAVMAANDQAAIGMLGVLARAGVRVPQDVSVSGFDDSRVAQLSCFDLTTVRQDPGRMGAAAVSAAVRRADAPALAPQTMVVETELVVRTSTGPPRVR</sequence>
<organism evidence="5 6">
    <name type="scientific">Nakamurella flavida</name>
    <dbReference type="NCBI Taxonomy" id="363630"/>
    <lineage>
        <taxon>Bacteria</taxon>
        <taxon>Bacillati</taxon>
        <taxon>Actinomycetota</taxon>
        <taxon>Actinomycetes</taxon>
        <taxon>Nakamurellales</taxon>
        <taxon>Nakamurellaceae</taxon>
        <taxon>Nakamurella</taxon>
    </lineage>
</organism>
<dbReference type="Gene3D" id="1.10.260.40">
    <property type="entry name" value="lambda repressor-like DNA-binding domains"/>
    <property type="match status" value="1"/>
</dbReference>
<name>A0A938YLD6_9ACTN</name>
<dbReference type="PANTHER" id="PTHR30146:SF153">
    <property type="entry name" value="LACTOSE OPERON REPRESSOR"/>
    <property type="match status" value="1"/>
</dbReference>
<dbReference type="InterPro" id="IPR028082">
    <property type="entry name" value="Peripla_BP_I"/>
</dbReference>
<keyword evidence="6" id="KW-1185">Reference proteome</keyword>
<evidence type="ECO:0000256" key="2">
    <source>
        <dbReference type="ARBA" id="ARBA00023125"/>
    </source>
</evidence>
<dbReference type="Pfam" id="PF13377">
    <property type="entry name" value="Peripla_BP_3"/>
    <property type="match status" value="1"/>
</dbReference>
<accession>A0A938YLD6</accession>
<dbReference type="InterPro" id="IPR010982">
    <property type="entry name" value="Lambda_DNA-bd_dom_sf"/>
</dbReference>
<gene>
    <name evidence="5" type="ORF">JL107_12720</name>
</gene>
<dbReference type="PANTHER" id="PTHR30146">
    <property type="entry name" value="LACI-RELATED TRANSCRIPTIONAL REPRESSOR"/>
    <property type="match status" value="1"/>
</dbReference>
<keyword evidence="3" id="KW-0804">Transcription</keyword>
<dbReference type="SUPFAM" id="SSF47413">
    <property type="entry name" value="lambda repressor-like DNA-binding domains"/>
    <property type="match status" value="1"/>
</dbReference>
<dbReference type="InterPro" id="IPR046335">
    <property type="entry name" value="LacI/GalR-like_sensor"/>
</dbReference>
<dbReference type="AlphaFoldDB" id="A0A938YLD6"/>
<keyword evidence="2 5" id="KW-0238">DNA-binding</keyword>
<dbReference type="Proteomes" id="UP000663801">
    <property type="component" value="Unassembled WGS sequence"/>
</dbReference>
<dbReference type="Gene3D" id="3.40.50.2300">
    <property type="match status" value="2"/>
</dbReference>
<dbReference type="PROSITE" id="PS50932">
    <property type="entry name" value="HTH_LACI_2"/>
    <property type="match status" value="1"/>
</dbReference>
<evidence type="ECO:0000256" key="3">
    <source>
        <dbReference type="ARBA" id="ARBA00023163"/>
    </source>
</evidence>
<comment type="caution">
    <text evidence="5">The sequence shown here is derived from an EMBL/GenBank/DDBJ whole genome shotgun (WGS) entry which is preliminary data.</text>
</comment>
<dbReference type="RefSeq" id="WP_205257429.1">
    <property type="nucleotide sequence ID" value="NZ_BAAAPV010000001.1"/>
</dbReference>
<dbReference type="EMBL" id="JAERWL010000010">
    <property type="protein sequence ID" value="MBM9477309.1"/>
    <property type="molecule type" value="Genomic_DNA"/>
</dbReference>
<dbReference type="InterPro" id="IPR000843">
    <property type="entry name" value="HTH_LacI"/>
</dbReference>
<evidence type="ECO:0000313" key="5">
    <source>
        <dbReference type="EMBL" id="MBM9477309.1"/>
    </source>
</evidence>